<evidence type="ECO:0000313" key="3">
    <source>
        <dbReference type="Proteomes" id="UP000286715"/>
    </source>
</evidence>
<accession>A0A401XLI7</accession>
<evidence type="ECO:0000313" key="2">
    <source>
        <dbReference type="EMBL" id="GCD77860.1"/>
    </source>
</evidence>
<dbReference type="Proteomes" id="UP000286715">
    <property type="component" value="Unassembled WGS sequence"/>
</dbReference>
<sequence>MKTVVVGGNFAGLTTALELKRKLKDQVNVLVIDKSPVFTFIPSLIWVPFKRRDIKDITLDRKKILNKKGIDFLRAEALKIDPDKHVIYTTEGEVSYDQLVIATGPKVDFDVAPGVRQYAYYVGTQDGAMKIRKRLEEFVKNPGPIVVGATQYAGCMGAGYEFLFNIDHWLRKNNIRDRVKLTWITPEPYLGHFGIEGMTGAEAMLKRFLKMLDIDFRTEAAIKEVTPTEVILESGEAIPSVFTMLMPPFIGVDLIKNSPQLEPTSTGYLQVDDTYRHPKYPNIWAAGIAVNVVPPFKPGKVPFGSPKTGFPSDETGKIVAENIARMVRGEQKLKAKKWGDIPAICVLDAGNKEVIILTSADFLFFA</sequence>
<gene>
    <name evidence="2" type="ORF">JCM31826_13420</name>
</gene>
<dbReference type="PANTHER" id="PTHR43755">
    <property type="match status" value="1"/>
</dbReference>
<dbReference type="RefSeq" id="WP_124397925.1">
    <property type="nucleotide sequence ID" value="NZ_BHZE01000011.1"/>
</dbReference>
<organism evidence="2 3">
    <name type="scientific">Thermaurantimonas aggregans</name>
    <dbReference type="NCBI Taxonomy" id="2173829"/>
    <lineage>
        <taxon>Bacteria</taxon>
        <taxon>Pseudomonadati</taxon>
        <taxon>Bacteroidota</taxon>
        <taxon>Flavobacteriia</taxon>
        <taxon>Flavobacteriales</taxon>
        <taxon>Schleiferiaceae</taxon>
        <taxon>Thermaurantimonas</taxon>
    </lineage>
</organism>
<dbReference type="GO" id="GO:0016491">
    <property type="term" value="F:oxidoreductase activity"/>
    <property type="evidence" value="ECO:0007669"/>
    <property type="project" value="InterPro"/>
</dbReference>
<dbReference type="EMBL" id="BHZE01000011">
    <property type="protein sequence ID" value="GCD77860.1"/>
    <property type="molecule type" value="Genomic_DNA"/>
</dbReference>
<evidence type="ECO:0000259" key="1">
    <source>
        <dbReference type="Pfam" id="PF07992"/>
    </source>
</evidence>
<protein>
    <submittedName>
        <fullName evidence="2">Sulfide:quinone reductase</fullName>
    </submittedName>
</protein>
<name>A0A401XLI7_9FLAO</name>
<dbReference type="InterPro" id="IPR036188">
    <property type="entry name" value="FAD/NAD-bd_sf"/>
</dbReference>
<keyword evidence="3" id="KW-1185">Reference proteome</keyword>
<reference evidence="2 3" key="1">
    <citation type="submission" date="2018-11" db="EMBL/GenBank/DDBJ databases">
        <title>Schleiferia aggregans sp. nov., a moderately thermophilic heterotrophic bacterium isolated from microbial mats at a terrestrial hot spring.</title>
        <authorList>
            <person name="Iino T."/>
            <person name="Ohkuma M."/>
            <person name="Haruta S."/>
        </authorList>
    </citation>
    <scope>NUCLEOTIDE SEQUENCE [LARGE SCALE GENOMIC DNA]</scope>
    <source>
        <strain evidence="2 3">LA</strain>
    </source>
</reference>
<comment type="caution">
    <text evidence="2">The sequence shown here is derived from an EMBL/GenBank/DDBJ whole genome shotgun (WGS) entry which is preliminary data.</text>
</comment>
<dbReference type="Gene3D" id="3.50.50.100">
    <property type="match status" value="1"/>
</dbReference>
<dbReference type="PANTHER" id="PTHR43755:SF1">
    <property type="entry name" value="FAD-DEPENDENT PYRIDINE NUCLEOTIDE-DISULPHIDE OXIDOREDUCTASE"/>
    <property type="match status" value="1"/>
</dbReference>
<dbReference type="Pfam" id="PF07992">
    <property type="entry name" value="Pyr_redox_2"/>
    <property type="match status" value="1"/>
</dbReference>
<feature type="domain" description="FAD/NAD(P)-binding" evidence="1">
    <location>
        <begin position="2"/>
        <end position="287"/>
    </location>
</feature>
<dbReference type="SUPFAM" id="SSF51905">
    <property type="entry name" value="FAD/NAD(P)-binding domain"/>
    <property type="match status" value="2"/>
</dbReference>
<dbReference type="InterPro" id="IPR023753">
    <property type="entry name" value="FAD/NAD-binding_dom"/>
</dbReference>
<dbReference type="OrthoDB" id="9781621at2"/>
<dbReference type="AlphaFoldDB" id="A0A401XLI7"/>
<dbReference type="InterPro" id="IPR052541">
    <property type="entry name" value="SQRD"/>
</dbReference>
<proteinExistence type="predicted"/>